<organism evidence="1 2">
    <name type="scientific">Fictibacillus phosphorivorans</name>
    <dbReference type="NCBI Taxonomy" id="1221500"/>
    <lineage>
        <taxon>Bacteria</taxon>
        <taxon>Bacillati</taxon>
        <taxon>Bacillota</taxon>
        <taxon>Bacilli</taxon>
        <taxon>Bacillales</taxon>
        <taxon>Fictibacillaceae</taxon>
        <taxon>Fictibacillus</taxon>
    </lineage>
</organism>
<dbReference type="Proteomes" id="UP000076567">
    <property type="component" value="Unassembled WGS sequence"/>
</dbReference>
<proteinExistence type="predicted"/>
<protein>
    <submittedName>
        <fullName evidence="1">Uncharacterized protein</fullName>
    </submittedName>
</protein>
<reference evidence="2" key="1">
    <citation type="submission" date="2016-01" db="EMBL/GenBank/DDBJ databases">
        <title>Draft genome of Chromobacterium sp. F49.</title>
        <authorList>
            <person name="Hong K.W."/>
        </authorList>
    </citation>
    <scope>NUCLEOTIDE SEQUENCE [LARGE SCALE GENOMIC DNA]</scope>
    <source>
        <strain evidence="2">P7IIIA</strain>
    </source>
</reference>
<dbReference type="EMBL" id="LRFC01000023">
    <property type="protein sequence ID" value="KZE66139.1"/>
    <property type="molecule type" value="Genomic_DNA"/>
</dbReference>
<name>A0A163R3M5_9BACL</name>
<dbReference type="RefSeq" id="WP_066241544.1">
    <property type="nucleotide sequence ID" value="NZ_LRFC01000023.1"/>
</dbReference>
<keyword evidence="2" id="KW-1185">Reference proteome</keyword>
<evidence type="ECO:0000313" key="2">
    <source>
        <dbReference type="Proteomes" id="UP000076567"/>
    </source>
</evidence>
<gene>
    <name evidence="1" type="ORF">AWM68_07120</name>
</gene>
<sequence length="76" mass="9109">MAKSRARKCREKMLRKGMRNPLANRSAFATEEMYKMMSTKKTKTKKEILNQTKHKKRLSSTEYSEDNRFFDYTACF</sequence>
<evidence type="ECO:0000313" key="1">
    <source>
        <dbReference type="EMBL" id="KZE66139.1"/>
    </source>
</evidence>
<dbReference type="AlphaFoldDB" id="A0A163R3M5"/>
<comment type="caution">
    <text evidence="1">The sequence shown here is derived from an EMBL/GenBank/DDBJ whole genome shotgun (WGS) entry which is preliminary data.</text>
</comment>
<accession>A0A163R3M5</accession>